<evidence type="ECO:0000313" key="2">
    <source>
        <dbReference type="Proteomes" id="UP000010953"/>
    </source>
</evidence>
<keyword evidence="2" id="KW-1185">Reference proteome</keyword>
<dbReference type="InParanoid" id="M7Y486"/>
<proteinExistence type="predicted"/>
<organism evidence="1 2">
    <name type="scientific">Mariniradius saccharolyticus AK6</name>
    <dbReference type="NCBI Taxonomy" id="1239962"/>
    <lineage>
        <taxon>Bacteria</taxon>
        <taxon>Pseudomonadati</taxon>
        <taxon>Bacteroidota</taxon>
        <taxon>Cytophagia</taxon>
        <taxon>Cytophagales</taxon>
        <taxon>Cyclobacteriaceae</taxon>
        <taxon>Mariniradius</taxon>
    </lineage>
</organism>
<dbReference type="Proteomes" id="UP000010953">
    <property type="component" value="Unassembled WGS sequence"/>
</dbReference>
<evidence type="ECO:0000313" key="1">
    <source>
        <dbReference type="EMBL" id="EMS32071.1"/>
    </source>
</evidence>
<gene>
    <name evidence="1" type="ORF">C943_01636</name>
</gene>
<protein>
    <submittedName>
        <fullName evidence="1">Uncharacterized protein</fullName>
    </submittedName>
</protein>
<dbReference type="EMBL" id="AMZY02000015">
    <property type="protein sequence ID" value="EMS32071.1"/>
    <property type="molecule type" value="Genomic_DNA"/>
</dbReference>
<name>M7Y486_9BACT</name>
<accession>M7Y486</accession>
<dbReference type="STRING" id="1239962.C943_01636"/>
<reference evidence="1" key="1">
    <citation type="submission" date="2013-01" db="EMBL/GenBank/DDBJ databases">
        <title>Genome assembly of Mariniradius saccharolyticus AK6.</title>
        <authorList>
            <person name="Vaidya B."/>
            <person name="Khatri I."/>
            <person name="Tanuku N.R.S."/>
            <person name="Subramanian S."/>
            <person name="Pinnaka A."/>
        </authorList>
    </citation>
    <scope>NUCLEOTIDE SEQUENCE [LARGE SCALE GENOMIC DNA]</scope>
    <source>
        <strain evidence="1">AK6</strain>
    </source>
</reference>
<sequence length="43" mass="5113">MSNSGSFSEYLSQRFTNFTSSLLISIQKHNKFKSNFLFHYVFE</sequence>
<comment type="caution">
    <text evidence="1">The sequence shown here is derived from an EMBL/GenBank/DDBJ whole genome shotgun (WGS) entry which is preliminary data.</text>
</comment>
<dbReference type="AlphaFoldDB" id="M7Y486"/>